<protein>
    <submittedName>
        <fullName evidence="3">Uncharacterized protein</fullName>
    </submittedName>
</protein>
<dbReference type="STRING" id="1121950.SAMN02745243_02880"/>
<keyword evidence="4" id="KW-1185">Reference proteome</keyword>
<sequence>MKRYRKVLAALAISMCVMSTATMTSYAYTPEEIAAAKAWLSSNGYSPDMGGAQQAYQDYLDGKFGDQVPGGVNESIPIPEPGGDSQSPAGDGEVKPPDETFVVIDDSDMGETLLVKNPDGTGSADEPGSTGGKTDKSTDGGSAANADKNEGADSGSKEGDTSSAAESGNAAGAKQNTGESAATNFNSQLTGNVLVADKKQQMQKGAVIWNKMMQRSWSFVISQNLWGMSAQDFVKFMGVSARLEKVSENDSTVLYESYNAARDALYYFQFDKMNGLQAMQYTMFCKDAEELEAVKTATRQECLAALEEKSRTTDNNGLLAAMPERPVLRSFPSMFEGRYQSEYVFHCYIKG</sequence>
<dbReference type="EMBL" id="FQZY01000047">
    <property type="protein sequence ID" value="SHK40984.1"/>
    <property type="molecule type" value="Genomic_DNA"/>
</dbReference>
<dbReference type="Proteomes" id="UP000184301">
    <property type="component" value="Unassembled WGS sequence"/>
</dbReference>
<gene>
    <name evidence="3" type="ORF">SAMN02745243_02880</name>
</gene>
<feature type="compositionally biased region" description="Basic and acidic residues" evidence="1">
    <location>
        <begin position="147"/>
        <end position="160"/>
    </location>
</feature>
<feature type="chain" id="PRO_5012567897" evidence="2">
    <location>
        <begin position="28"/>
        <end position="351"/>
    </location>
</feature>
<feature type="region of interest" description="Disordered" evidence="1">
    <location>
        <begin position="61"/>
        <end position="99"/>
    </location>
</feature>
<feature type="signal peptide" evidence="2">
    <location>
        <begin position="1"/>
        <end position="27"/>
    </location>
</feature>
<name>A0A1M6S855_9FIRM</name>
<organism evidence="3 4">
    <name type="scientific">Hespellia stercorisuis DSM 15480</name>
    <dbReference type="NCBI Taxonomy" id="1121950"/>
    <lineage>
        <taxon>Bacteria</taxon>
        <taxon>Bacillati</taxon>
        <taxon>Bacillota</taxon>
        <taxon>Clostridia</taxon>
        <taxon>Lachnospirales</taxon>
        <taxon>Lachnospiraceae</taxon>
        <taxon>Hespellia</taxon>
    </lineage>
</organism>
<reference evidence="3 4" key="1">
    <citation type="submission" date="2016-11" db="EMBL/GenBank/DDBJ databases">
        <authorList>
            <person name="Jaros S."/>
            <person name="Januszkiewicz K."/>
            <person name="Wedrychowicz H."/>
        </authorList>
    </citation>
    <scope>NUCLEOTIDE SEQUENCE [LARGE SCALE GENOMIC DNA]</scope>
    <source>
        <strain evidence="3 4">DSM 15480</strain>
    </source>
</reference>
<evidence type="ECO:0000313" key="3">
    <source>
        <dbReference type="EMBL" id="SHK40984.1"/>
    </source>
</evidence>
<feature type="region of interest" description="Disordered" evidence="1">
    <location>
        <begin position="112"/>
        <end position="178"/>
    </location>
</feature>
<proteinExistence type="predicted"/>
<evidence type="ECO:0000313" key="4">
    <source>
        <dbReference type="Proteomes" id="UP000184301"/>
    </source>
</evidence>
<feature type="compositionally biased region" description="Low complexity" evidence="1">
    <location>
        <begin position="162"/>
        <end position="173"/>
    </location>
</feature>
<dbReference type="RefSeq" id="WP_073111685.1">
    <property type="nucleotide sequence ID" value="NZ_FQZY01000047.1"/>
</dbReference>
<dbReference type="AlphaFoldDB" id="A0A1M6S855"/>
<evidence type="ECO:0000256" key="1">
    <source>
        <dbReference type="SAM" id="MobiDB-lite"/>
    </source>
</evidence>
<dbReference type="OrthoDB" id="2068565at2"/>
<accession>A0A1M6S855</accession>
<keyword evidence="2" id="KW-0732">Signal</keyword>
<evidence type="ECO:0000256" key="2">
    <source>
        <dbReference type="SAM" id="SignalP"/>
    </source>
</evidence>